<dbReference type="InterPro" id="IPR025736">
    <property type="entry name" value="PucR_C-HTH_dom"/>
</dbReference>
<evidence type="ECO:0000259" key="3">
    <source>
        <dbReference type="Pfam" id="PF17853"/>
    </source>
</evidence>
<gene>
    <name evidence="4" type="primary">pucR_9</name>
    <name evidence="4" type="ORF">SDC9_120231</name>
</gene>
<comment type="similarity">
    <text evidence="1">Belongs to the CdaR family.</text>
</comment>
<dbReference type="InterPro" id="IPR042070">
    <property type="entry name" value="PucR_C-HTH_sf"/>
</dbReference>
<reference evidence="4" key="1">
    <citation type="submission" date="2019-08" db="EMBL/GenBank/DDBJ databases">
        <authorList>
            <person name="Kucharzyk K."/>
            <person name="Murdoch R.W."/>
            <person name="Higgins S."/>
            <person name="Loffler F."/>
        </authorList>
    </citation>
    <scope>NUCLEOTIDE SEQUENCE</scope>
</reference>
<dbReference type="AlphaFoldDB" id="A0A645C6Q6"/>
<organism evidence="4">
    <name type="scientific">bioreactor metagenome</name>
    <dbReference type="NCBI Taxonomy" id="1076179"/>
    <lineage>
        <taxon>unclassified sequences</taxon>
        <taxon>metagenomes</taxon>
        <taxon>ecological metagenomes</taxon>
    </lineage>
</organism>
<name>A0A645C6Q6_9ZZZZ</name>
<protein>
    <submittedName>
        <fullName evidence="4">Purine catabolism regulatory protein</fullName>
    </submittedName>
</protein>
<dbReference type="InterPro" id="IPR051448">
    <property type="entry name" value="CdaR-like_regulators"/>
</dbReference>
<dbReference type="PANTHER" id="PTHR33744">
    <property type="entry name" value="CARBOHYDRATE DIACID REGULATOR"/>
    <property type="match status" value="1"/>
</dbReference>
<evidence type="ECO:0000313" key="4">
    <source>
        <dbReference type="EMBL" id="MPM73255.1"/>
    </source>
</evidence>
<dbReference type="PANTHER" id="PTHR33744:SF1">
    <property type="entry name" value="DNA-BINDING TRANSCRIPTIONAL ACTIVATOR ADER"/>
    <property type="match status" value="1"/>
</dbReference>
<dbReference type="Pfam" id="PF13556">
    <property type="entry name" value="HTH_30"/>
    <property type="match status" value="1"/>
</dbReference>
<evidence type="ECO:0000259" key="2">
    <source>
        <dbReference type="Pfam" id="PF13556"/>
    </source>
</evidence>
<accession>A0A645C6Q6</accession>
<dbReference type="InterPro" id="IPR041522">
    <property type="entry name" value="CdaR_GGDEF"/>
</dbReference>
<feature type="domain" description="CdaR GGDEF-like" evidence="3">
    <location>
        <begin position="129"/>
        <end position="268"/>
    </location>
</feature>
<proteinExistence type="inferred from homology"/>
<comment type="caution">
    <text evidence="4">The sequence shown here is derived from an EMBL/GenBank/DDBJ whole genome shotgun (WGS) entry which is preliminary data.</text>
</comment>
<dbReference type="Pfam" id="PF17853">
    <property type="entry name" value="GGDEF_2"/>
    <property type="match status" value="1"/>
</dbReference>
<sequence length="388" mass="45267">MNGEEVEPILNNLRNFIHVDIAFIDTFFGQSYFCAQSDAFVEIIKETNLPQLIREIPNRPVAIGDKIYGYLFFDVDAQDIQKSWGISLSHAISALLISTQKKLAKSEAEKRYRDEFVQDILLKNVRFEKEVWNRAQLFNWDLRGPQTVVVVDIDNYKHQFEMAKQIDEAVANLEEIKKRIYYIATSMIKMKFSNIPYAEMSDSIAFILPSPFTEYESFKKKLYSTISLMQQEVAKKTKFSVTVGVGSIKDSIFSCYQSYDEARKALEMIRKTCGTGHVIFWKDLGVYKLLGNLYNTKDAVNFYYDYIGKLIEHDKNKKTQLVGTLESIVRCNWQLKAAAEELSIHYNTLKYRFRKICELMEFDVYDSEQRLNVALSLKLYLMDKYLDK</sequence>
<feature type="domain" description="PucR C-terminal helix-turn-helix" evidence="2">
    <location>
        <begin position="321"/>
        <end position="379"/>
    </location>
</feature>
<evidence type="ECO:0000256" key="1">
    <source>
        <dbReference type="ARBA" id="ARBA00006754"/>
    </source>
</evidence>
<dbReference type="EMBL" id="VSSQ01025241">
    <property type="protein sequence ID" value="MPM73255.1"/>
    <property type="molecule type" value="Genomic_DNA"/>
</dbReference>
<dbReference type="Gene3D" id="1.10.10.2840">
    <property type="entry name" value="PucR C-terminal helix-turn-helix domain"/>
    <property type="match status" value="1"/>
</dbReference>